<sequence>MIADDFFKSARDDVWGGTKSKFDMALIKEIRAGSVAGRTDIEIAIALSQLVHDELQAFGTEGGQSLNDAQIAAALTALRAVTRRLAIQFDPPYRNFTTFKSYWMRNDAYGSWQARRNLLGDLFEPLHKELTALEERSFDDLASAISPHAATGWPSVDEEILELRRRFQTATTTQDYRALGTNCVGVLEALSRTVYNPKDHLRDGEVEPPVEKTNIRIGRYIEDTLPGPNNEDIRGLTKKAAALAHHVKHSPTATRRDAGIAADSVILLANIVRRLDQDE</sequence>
<evidence type="ECO:0000313" key="2">
    <source>
        <dbReference type="EMBL" id="NKT81933.1"/>
    </source>
</evidence>
<proteinExistence type="predicted"/>
<dbReference type="Proteomes" id="UP000608063">
    <property type="component" value="Unassembled WGS sequence"/>
</dbReference>
<evidence type="ECO:0000313" key="4">
    <source>
        <dbReference type="Proteomes" id="UP000808906"/>
    </source>
</evidence>
<dbReference type="Proteomes" id="UP000603463">
    <property type="component" value="Unassembled WGS sequence"/>
</dbReference>
<dbReference type="RefSeq" id="WP_202979187.1">
    <property type="nucleotide sequence ID" value="NZ_CP095479.1"/>
</dbReference>
<dbReference type="EMBL" id="WUXR01000025">
    <property type="protein sequence ID" value="MBM4568828.1"/>
    <property type="molecule type" value="Genomic_DNA"/>
</dbReference>
<evidence type="ECO:0000313" key="3">
    <source>
        <dbReference type="EMBL" id="NKW44177.1"/>
    </source>
</evidence>
<accession>A0A9Q2Z675</accession>
<comment type="caution">
    <text evidence="1">The sequence shown here is derived from an EMBL/GenBank/DDBJ whole genome shotgun (WGS) entry which is preliminary data.</text>
</comment>
<dbReference type="Proteomes" id="UP000808906">
    <property type="component" value="Unassembled WGS sequence"/>
</dbReference>
<dbReference type="AlphaFoldDB" id="A0A9Q2Z675"/>
<protein>
    <recommendedName>
        <fullName evidence="5">Abortive infection protein-like C-terminal domain-containing protein</fullName>
    </recommendedName>
</protein>
<reference evidence="2" key="2">
    <citation type="journal article" date="2020" name="Environ. Microbiol.">
        <title>The novel and transferable erm(51) gene confers Macrolides, Lincosamides, and Streptogramins B (MLSB) resistance to clonal Rhodococcus equi in the environment.</title>
        <authorList>
            <person name="Huber L."/>
            <person name="Giguere S."/>
            <person name="Slovis N.M."/>
            <person name="Alvarez-Narvaez S."/>
            <person name="Hart K.A."/>
            <person name="Greiter M."/>
            <person name="Morris E.R.A."/>
            <person name="Cohen N.D."/>
        </authorList>
    </citation>
    <scope>NUCLEOTIDE SEQUENCE</scope>
    <source>
        <strain evidence="2">Lh_116_1</strain>
        <strain evidence="3">Lh_16_1</strain>
    </source>
</reference>
<organism evidence="1 4">
    <name type="scientific">Rhodococcus hoagii</name>
    <name type="common">Corynebacterium equii</name>
    <dbReference type="NCBI Taxonomy" id="43767"/>
    <lineage>
        <taxon>Bacteria</taxon>
        <taxon>Bacillati</taxon>
        <taxon>Actinomycetota</taxon>
        <taxon>Actinomycetes</taxon>
        <taxon>Mycobacteriales</taxon>
        <taxon>Nocardiaceae</taxon>
        <taxon>Prescottella</taxon>
    </lineage>
</organism>
<evidence type="ECO:0008006" key="5">
    <source>
        <dbReference type="Google" id="ProtNLM"/>
    </source>
</evidence>
<dbReference type="EMBL" id="WVBC01000044">
    <property type="protein sequence ID" value="NKT81933.1"/>
    <property type="molecule type" value="Genomic_DNA"/>
</dbReference>
<dbReference type="EMBL" id="WVDC01000017">
    <property type="protein sequence ID" value="NKW44177.1"/>
    <property type="molecule type" value="Genomic_DNA"/>
</dbReference>
<evidence type="ECO:0000313" key="1">
    <source>
        <dbReference type="EMBL" id="MBM4568828.1"/>
    </source>
</evidence>
<name>A0A9Q2Z675_RHOHA</name>
<reference evidence="1" key="1">
    <citation type="submission" date="2019-11" db="EMBL/GenBank/DDBJ databases">
        <title>Spread of Macrolides and rifampicin resistant Rhodococcus equi in clinical isolates in the USA.</title>
        <authorList>
            <person name="Alvarez-Narvaez S."/>
            <person name="Huber L."/>
            <person name="Cohen N.D."/>
            <person name="Slovis N."/>
            <person name="Greiter M."/>
            <person name="Giguere S."/>
            <person name="Hart K."/>
        </authorList>
    </citation>
    <scope>NUCLEOTIDE SEQUENCE</scope>
    <source>
        <strain evidence="1">Lh_17</strain>
    </source>
</reference>
<gene>
    <name evidence="1" type="ORF">GS441_26500</name>
    <name evidence="2" type="ORF">GS882_28325</name>
    <name evidence="3" type="ORF">GS947_22090</name>
</gene>